<evidence type="ECO:0008006" key="3">
    <source>
        <dbReference type="Google" id="ProtNLM"/>
    </source>
</evidence>
<dbReference type="Proteomes" id="UP001165460">
    <property type="component" value="Unassembled WGS sequence"/>
</dbReference>
<dbReference type="RefSeq" id="WP_243362459.1">
    <property type="nucleotide sequence ID" value="NZ_JALGBH010000002.1"/>
</dbReference>
<evidence type="ECO:0000313" key="2">
    <source>
        <dbReference type="Proteomes" id="UP001165460"/>
    </source>
</evidence>
<evidence type="ECO:0000313" key="1">
    <source>
        <dbReference type="EMBL" id="MCJ0743318.1"/>
    </source>
</evidence>
<organism evidence="1 2">
    <name type="scientific">Pedobacter montanisoli</name>
    <dbReference type="NCBI Taxonomy" id="2923277"/>
    <lineage>
        <taxon>Bacteria</taxon>
        <taxon>Pseudomonadati</taxon>
        <taxon>Bacteroidota</taxon>
        <taxon>Sphingobacteriia</taxon>
        <taxon>Sphingobacteriales</taxon>
        <taxon>Sphingobacteriaceae</taxon>
        <taxon>Pedobacter</taxon>
    </lineage>
</organism>
<dbReference type="EMBL" id="JALGBH010000002">
    <property type="protein sequence ID" value="MCJ0743318.1"/>
    <property type="molecule type" value="Genomic_DNA"/>
</dbReference>
<comment type="caution">
    <text evidence="1">The sequence shown here is derived from an EMBL/GenBank/DDBJ whole genome shotgun (WGS) entry which is preliminary data.</text>
</comment>
<keyword evidence="2" id="KW-1185">Reference proteome</keyword>
<reference evidence="1" key="1">
    <citation type="submission" date="2022-03" db="EMBL/GenBank/DDBJ databases">
        <authorList>
            <person name="Woo C.Y."/>
        </authorList>
    </citation>
    <scope>NUCLEOTIDE SEQUENCE</scope>
    <source>
        <strain evidence="1">CYS-01</strain>
    </source>
</reference>
<sequence>MKKKIKSLILCVAIIQLIATNSLFAQFYSFNYRSDRFEFATLTIGEDCYKSKDMFHELLKPKNDNNLYAIHNKRKDTAYIAKIKISEYPGSNLFNQDEDRVFYKIDTIVSKSDTLLNGFECKRVNIDYVQAFINEQGQRQPYDTIHHVLYIAPVFKTITPFSFVSSKLTGLVLKFVKYHPVHSREDGVLIRTYEVTEILTSNAIASKINYEIFKLPKNAKFLNSYDDFLNSMGEGMADIVKDF</sequence>
<name>A0ABS9ZYE2_9SPHI</name>
<proteinExistence type="predicted"/>
<accession>A0ABS9ZYE2</accession>
<protein>
    <recommendedName>
        <fullName evidence="3">GLPGLI family protein</fullName>
    </recommendedName>
</protein>
<gene>
    <name evidence="1" type="ORF">MMF97_11385</name>
</gene>